<sequence length="250" mass="28672">MASSNLKILTKSHIIVAAKKRAKREQVKEVVFDDEARREFLTGFHKRKLQKKEDAKKKAQEREKKVRLEARREQRHMLAQRAALNAAETEKAYGGHIDDQDSETDWTGLANRSRNGARNETGQEEQYEYDEHVATVTVVEDFDPDDLIHGPDKAERTGDPTDDPSNSDGTILRTRHTRSSLGGNSRTKHTRPIERTKARIKNTVKSKDVKYQTSAARKAERMKQGRRKTEKAERAGGKASRRSETLRRKR</sequence>
<comment type="caution">
    <text evidence="6">The sequence shown here is derived from an EMBL/GenBank/DDBJ whole genome shotgun (WGS) entry which is preliminary data.</text>
</comment>
<comment type="subcellular location">
    <subcellularLocation>
        <location evidence="1">Nucleus</location>
        <location evidence="1">Nucleolus</location>
    </subcellularLocation>
</comment>
<feature type="compositionally biased region" description="Polar residues" evidence="5">
    <location>
        <begin position="110"/>
        <end position="120"/>
    </location>
</feature>
<dbReference type="AlphaFoldDB" id="A0A401GHA3"/>
<comment type="similarity">
    <text evidence="2">Belongs to the RRP17 family.</text>
</comment>
<dbReference type="PANTHER" id="PTHR14577:SF0">
    <property type="entry name" value="NUCLEOLAR PROTEIN 12"/>
    <property type="match status" value="1"/>
</dbReference>
<proteinExistence type="inferred from homology"/>
<dbReference type="Proteomes" id="UP000287166">
    <property type="component" value="Unassembled WGS sequence"/>
</dbReference>
<dbReference type="GO" id="GO:0019843">
    <property type="term" value="F:rRNA binding"/>
    <property type="evidence" value="ECO:0007669"/>
    <property type="project" value="TreeGrafter"/>
</dbReference>
<feature type="region of interest" description="Disordered" evidence="5">
    <location>
        <begin position="141"/>
        <end position="250"/>
    </location>
</feature>
<reference evidence="6 7" key="1">
    <citation type="journal article" date="2018" name="Sci. Rep.">
        <title>Genome sequence of the cauliflower mushroom Sparassis crispa (Hanabiratake) and its association with beneficial usage.</title>
        <authorList>
            <person name="Kiyama R."/>
            <person name="Furutani Y."/>
            <person name="Kawaguchi K."/>
            <person name="Nakanishi T."/>
        </authorList>
    </citation>
    <scope>NUCLEOTIDE SEQUENCE [LARGE SCALE GENOMIC DNA]</scope>
</reference>
<feature type="compositionally biased region" description="Basic and acidic residues" evidence="5">
    <location>
        <begin position="146"/>
        <end position="159"/>
    </location>
</feature>
<feature type="compositionally biased region" description="Basic and acidic residues" evidence="5">
    <location>
        <begin position="230"/>
        <end position="250"/>
    </location>
</feature>
<dbReference type="GeneID" id="38778459"/>
<dbReference type="EMBL" id="BFAD01000003">
    <property type="protein sequence ID" value="GBE81542.1"/>
    <property type="molecule type" value="Genomic_DNA"/>
</dbReference>
<evidence type="ECO:0000256" key="2">
    <source>
        <dbReference type="ARBA" id="ARBA00007175"/>
    </source>
</evidence>
<name>A0A401GHA3_9APHY</name>
<dbReference type="STRING" id="139825.A0A401GHA3"/>
<dbReference type="OrthoDB" id="551633at2759"/>
<accession>A0A401GHA3</accession>
<keyword evidence="7" id="KW-1185">Reference proteome</keyword>
<evidence type="ECO:0000313" key="7">
    <source>
        <dbReference type="Proteomes" id="UP000287166"/>
    </source>
</evidence>
<feature type="region of interest" description="Disordered" evidence="5">
    <location>
        <begin position="89"/>
        <end position="129"/>
    </location>
</feature>
<dbReference type="Pfam" id="PF09805">
    <property type="entry name" value="Nop25"/>
    <property type="match status" value="1"/>
</dbReference>
<dbReference type="InParanoid" id="A0A401GHA3"/>
<dbReference type="RefSeq" id="XP_027612455.1">
    <property type="nucleotide sequence ID" value="XM_027756654.1"/>
</dbReference>
<keyword evidence="3" id="KW-0175">Coiled coil</keyword>
<keyword evidence="4" id="KW-0539">Nucleus</keyword>
<evidence type="ECO:0008006" key="8">
    <source>
        <dbReference type="Google" id="ProtNLM"/>
    </source>
</evidence>
<protein>
    <recommendedName>
        <fullName evidence="8">Ribosomal RNA-processing protein 17</fullName>
    </recommendedName>
</protein>
<organism evidence="6 7">
    <name type="scientific">Sparassis crispa</name>
    <dbReference type="NCBI Taxonomy" id="139825"/>
    <lineage>
        <taxon>Eukaryota</taxon>
        <taxon>Fungi</taxon>
        <taxon>Dikarya</taxon>
        <taxon>Basidiomycota</taxon>
        <taxon>Agaricomycotina</taxon>
        <taxon>Agaricomycetes</taxon>
        <taxon>Polyporales</taxon>
        <taxon>Sparassidaceae</taxon>
        <taxon>Sparassis</taxon>
    </lineage>
</organism>
<evidence type="ECO:0000256" key="1">
    <source>
        <dbReference type="ARBA" id="ARBA00004604"/>
    </source>
</evidence>
<evidence type="ECO:0000256" key="4">
    <source>
        <dbReference type="ARBA" id="ARBA00023242"/>
    </source>
</evidence>
<dbReference type="InterPro" id="IPR019186">
    <property type="entry name" value="Nucleolar_protein_12"/>
</dbReference>
<evidence type="ECO:0000256" key="3">
    <source>
        <dbReference type="ARBA" id="ARBA00023054"/>
    </source>
</evidence>
<evidence type="ECO:0000313" key="6">
    <source>
        <dbReference type="EMBL" id="GBE81542.1"/>
    </source>
</evidence>
<dbReference type="GO" id="GO:0005730">
    <property type="term" value="C:nucleolus"/>
    <property type="evidence" value="ECO:0007669"/>
    <property type="project" value="UniProtKB-SubCell"/>
</dbReference>
<feature type="compositionally biased region" description="Basic and acidic residues" evidence="5">
    <location>
        <begin position="89"/>
        <end position="99"/>
    </location>
</feature>
<gene>
    <name evidence="6" type="ORF">SCP_0312710</name>
</gene>
<evidence type="ECO:0000256" key="5">
    <source>
        <dbReference type="SAM" id="MobiDB-lite"/>
    </source>
</evidence>
<dbReference type="PANTHER" id="PTHR14577">
    <property type="entry name" value="NUCLEOLAR PROTEIN 12"/>
    <property type="match status" value="1"/>
</dbReference>